<evidence type="ECO:0000256" key="2">
    <source>
        <dbReference type="ARBA" id="ARBA00022741"/>
    </source>
</evidence>
<dbReference type="STRING" id="307972.A0A2G8LEK2"/>
<dbReference type="GO" id="GO:0003724">
    <property type="term" value="F:RNA helicase activity"/>
    <property type="evidence" value="ECO:0007669"/>
    <property type="project" value="UniProtKB-EC"/>
</dbReference>
<dbReference type="PANTHER" id="PTHR47959:SF21">
    <property type="entry name" value="DEAD-BOX HELICASE 56"/>
    <property type="match status" value="1"/>
</dbReference>
<reference evidence="10 11" key="1">
    <citation type="journal article" date="2017" name="PLoS Biol.">
        <title>The sea cucumber genome provides insights into morphological evolution and visceral regeneration.</title>
        <authorList>
            <person name="Zhang X."/>
            <person name="Sun L."/>
            <person name="Yuan J."/>
            <person name="Sun Y."/>
            <person name="Gao Y."/>
            <person name="Zhang L."/>
            <person name="Li S."/>
            <person name="Dai H."/>
            <person name="Hamel J.F."/>
            <person name="Liu C."/>
            <person name="Yu Y."/>
            <person name="Liu S."/>
            <person name="Lin W."/>
            <person name="Guo K."/>
            <person name="Jin S."/>
            <person name="Xu P."/>
            <person name="Storey K.B."/>
            <person name="Huan P."/>
            <person name="Zhang T."/>
            <person name="Zhou Y."/>
            <person name="Zhang J."/>
            <person name="Lin C."/>
            <person name="Li X."/>
            <person name="Xing L."/>
            <person name="Huo D."/>
            <person name="Sun M."/>
            <person name="Wang L."/>
            <person name="Mercier A."/>
            <person name="Li F."/>
            <person name="Yang H."/>
            <person name="Xiang J."/>
        </authorList>
    </citation>
    <scope>NUCLEOTIDE SEQUENCE [LARGE SCALE GENOMIC DNA]</scope>
    <source>
        <strain evidence="10">Shaxun</strain>
        <tissue evidence="10">Muscle</tissue>
    </source>
</reference>
<dbReference type="PANTHER" id="PTHR47959">
    <property type="entry name" value="ATP-DEPENDENT RNA HELICASE RHLE-RELATED"/>
    <property type="match status" value="1"/>
</dbReference>
<dbReference type="Pfam" id="PF00270">
    <property type="entry name" value="DEAD"/>
    <property type="match status" value="1"/>
</dbReference>
<dbReference type="InterPro" id="IPR050079">
    <property type="entry name" value="DEAD_box_RNA_helicase"/>
</dbReference>
<dbReference type="GO" id="GO:0016787">
    <property type="term" value="F:hydrolase activity"/>
    <property type="evidence" value="ECO:0007669"/>
    <property type="project" value="UniProtKB-KW"/>
</dbReference>
<evidence type="ECO:0000313" key="10">
    <source>
        <dbReference type="EMBL" id="PIK58672.1"/>
    </source>
</evidence>
<dbReference type="InterPro" id="IPR027417">
    <property type="entry name" value="P-loop_NTPase"/>
</dbReference>
<dbReference type="Proteomes" id="UP000230750">
    <property type="component" value="Unassembled WGS sequence"/>
</dbReference>
<accession>A0A2G8LEK2</accession>
<keyword evidence="6" id="KW-0694">RNA-binding</keyword>
<dbReference type="EC" id="3.6.4.13" evidence="1"/>
<evidence type="ECO:0000256" key="6">
    <source>
        <dbReference type="ARBA" id="ARBA00022884"/>
    </source>
</evidence>
<dbReference type="GO" id="GO:0005524">
    <property type="term" value="F:ATP binding"/>
    <property type="evidence" value="ECO:0007669"/>
    <property type="project" value="UniProtKB-KW"/>
</dbReference>
<feature type="region of interest" description="Disordered" evidence="8">
    <location>
        <begin position="477"/>
        <end position="525"/>
    </location>
</feature>
<evidence type="ECO:0000256" key="4">
    <source>
        <dbReference type="ARBA" id="ARBA00022806"/>
    </source>
</evidence>
<comment type="caution">
    <text evidence="10">The sequence shown here is derived from an EMBL/GenBank/DDBJ whole genome shotgun (WGS) entry which is preliminary data.</text>
</comment>
<evidence type="ECO:0000259" key="9">
    <source>
        <dbReference type="PROSITE" id="PS51192"/>
    </source>
</evidence>
<keyword evidence="11" id="KW-1185">Reference proteome</keyword>
<dbReference type="AlphaFoldDB" id="A0A2G8LEK2"/>
<dbReference type="SMART" id="SM00487">
    <property type="entry name" value="DEXDc"/>
    <property type="match status" value="1"/>
</dbReference>
<proteinExistence type="predicted"/>
<dbReference type="SUPFAM" id="SSF52540">
    <property type="entry name" value="P-loop containing nucleoside triphosphate hydrolases"/>
    <property type="match status" value="2"/>
</dbReference>
<evidence type="ECO:0000256" key="5">
    <source>
        <dbReference type="ARBA" id="ARBA00022840"/>
    </source>
</evidence>
<evidence type="ECO:0000256" key="7">
    <source>
        <dbReference type="ARBA" id="ARBA00047984"/>
    </source>
</evidence>
<keyword evidence="3" id="KW-0378">Hydrolase</keyword>
<dbReference type="CDD" id="cd18787">
    <property type="entry name" value="SF2_C_DEAD"/>
    <property type="match status" value="1"/>
</dbReference>
<evidence type="ECO:0000256" key="8">
    <source>
        <dbReference type="SAM" id="MobiDB-lite"/>
    </source>
</evidence>
<dbReference type="PROSITE" id="PS51192">
    <property type="entry name" value="HELICASE_ATP_BIND_1"/>
    <property type="match status" value="1"/>
</dbReference>
<evidence type="ECO:0000256" key="1">
    <source>
        <dbReference type="ARBA" id="ARBA00012552"/>
    </source>
</evidence>
<organism evidence="10 11">
    <name type="scientific">Stichopus japonicus</name>
    <name type="common">Sea cucumber</name>
    <dbReference type="NCBI Taxonomy" id="307972"/>
    <lineage>
        <taxon>Eukaryota</taxon>
        <taxon>Metazoa</taxon>
        <taxon>Echinodermata</taxon>
        <taxon>Eleutherozoa</taxon>
        <taxon>Echinozoa</taxon>
        <taxon>Holothuroidea</taxon>
        <taxon>Aspidochirotacea</taxon>
        <taxon>Aspidochirotida</taxon>
        <taxon>Stichopodidae</taxon>
        <taxon>Apostichopus</taxon>
    </lineage>
</organism>
<evidence type="ECO:0000256" key="3">
    <source>
        <dbReference type="ARBA" id="ARBA00022801"/>
    </source>
</evidence>
<dbReference type="CDD" id="cd17961">
    <property type="entry name" value="DEADc_DDX56"/>
    <property type="match status" value="1"/>
</dbReference>
<dbReference type="OrthoDB" id="1191041at2759"/>
<dbReference type="GO" id="GO:0003723">
    <property type="term" value="F:RNA binding"/>
    <property type="evidence" value="ECO:0007669"/>
    <property type="project" value="UniProtKB-KW"/>
</dbReference>
<protein>
    <recommendedName>
        <fullName evidence="1">RNA helicase</fullName>
        <ecNumber evidence="1">3.6.4.13</ecNumber>
    </recommendedName>
</protein>
<comment type="catalytic activity">
    <reaction evidence="7">
        <text>ATP + H2O = ADP + phosphate + H(+)</text>
        <dbReference type="Rhea" id="RHEA:13065"/>
        <dbReference type="ChEBI" id="CHEBI:15377"/>
        <dbReference type="ChEBI" id="CHEBI:15378"/>
        <dbReference type="ChEBI" id="CHEBI:30616"/>
        <dbReference type="ChEBI" id="CHEBI:43474"/>
        <dbReference type="ChEBI" id="CHEBI:456216"/>
        <dbReference type="EC" id="3.6.4.13"/>
    </reaction>
</comment>
<dbReference type="GO" id="GO:0005829">
    <property type="term" value="C:cytosol"/>
    <property type="evidence" value="ECO:0007669"/>
    <property type="project" value="TreeGrafter"/>
</dbReference>
<feature type="compositionally biased region" description="Basic residues" evidence="8">
    <location>
        <begin position="484"/>
        <end position="507"/>
    </location>
</feature>
<dbReference type="InterPro" id="IPR011545">
    <property type="entry name" value="DEAD/DEAH_box_helicase_dom"/>
</dbReference>
<dbReference type="EMBL" id="MRZV01000106">
    <property type="protein sequence ID" value="PIK58672.1"/>
    <property type="molecule type" value="Genomic_DNA"/>
</dbReference>
<gene>
    <name evidence="10" type="ORF">BSL78_04446</name>
</gene>
<sequence>MLPVALLSDIASQGWGTPTLIQEKAIPLALEGKDIVSQARTGSGKTAAYSIPVIQKILIGKRTAREQAVKALILAPSRDLCKQIYTNVRGLTYSCSREVSCVDLSGQVEIAAQRPLLMEKPDIVISTPRRLMAHLEAGNINLKHSLEMLVVDEADLIFSFGHEEDFKKLVAFLPKIYQAMLMSATLTDEVLDIKQLVLHNAITLKLKESQLPESDQLSQYYVKCRDEDKFLLLYCMFKLNLIRGKTIIFVTDVDRCFRLKLFLEQFSIRSCVLNSLLPAGSRMHIIIQFNCGLYDIIIAAGDSYKFKGKDQVANEEKEKLKQKVKDVEFGVSRGIDFQNVSNVINFDFPGSTKSTFTKLEAIICLLIVTTFKTIQIPSLFTKPDAGVCALKPYQFKMSEIEGFRYRAKDAMRAVTKVAIRDARMKELKQEIMNSTKLKTYFEDNPRDMQLLRHDKVLHPAKVHSELKNVPEYLVPRLLKDVKPRQSKSKKKKRTGGVKSKKIQRQIKKRADPLNSFTFKSRKTTQ</sequence>
<dbReference type="Gene3D" id="3.40.50.300">
    <property type="entry name" value="P-loop containing nucleotide triphosphate hydrolases"/>
    <property type="match status" value="2"/>
</dbReference>
<keyword evidence="4 10" id="KW-0347">Helicase</keyword>
<dbReference type="InterPro" id="IPR014001">
    <property type="entry name" value="Helicase_ATP-bd"/>
</dbReference>
<keyword evidence="5" id="KW-0067">ATP-binding</keyword>
<name>A0A2G8LEK2_STIJA</name>
<keyword evidence="2" id="KW-0547">Nucleotide-binding</keyword>
<feature type="domain" description="Helicase ATP-binding" evidence="9">
    <location>
        <begin position="26"/>
        <end position="204"/>
    </location>
</feature>
<evidence type="ECO:0000313" key="11">
    <source>
        <dbReference type="Proteomes" id="UP000230750"/>
    </source>
</evidence>